<gene>
    <name evidence="7" type="ORF">KTO63_23490</name>
</gene>
<feature type="transmembrane region" description="Helical" evidence="5">
    <location>
        <begin position="73"/>
        <end position="96"/>
    </location>
</feature>
<evidence type="ECO:0000256" key="4">
    <source>
        <dbReference type="ARBA" id="ARBA00023136"/>
    </source>
</evidence>
<protein>
    <submittedName>
        <fullName evidence="7">GtrA family protein</fullName>
    </submittedName>
</protein>
<evidence type="ECO:0000256" key="2">
    <source>
        <dbReference type="ARBA" id="ARBA00022692"/>
    </source>
</evidence>
<evidence type="ECO:0000259" key="6">
    <source>
        <dbReference type="Pfam" id="PF04138"/>
    </source>
</evidence>
<keyword evidence="2 5" id="KW-0812">Transmembrane</keyword>
<reference evidence="7" key="1">
    <citation type="submission" date="2021-06" db="EMBL/GenBank/DDBJ databases">
        <authorList>
            <person name="Huq M.A."/>
        </authorList>
    </citation>
    <scope>NUCLEOTIDE SEQUENCE</scope>
    <source>
        <strain evidence="7">MAH-26</strain>
    </source>
</reference>
<sequence>MRSEKTNCLKNNITALIDFFYPPFRKFIPIQTFRYLACGGSNTLLDIFVYFISYNFILHKQNFVWGPLVISPYIMAFIMSFAVSFPTGFFLMRNVVFHDSNLHGRVQLFRYFLLVVVCIFINYVSLKVLVENFHIYPTIAKIITTFIVVCFSYLTQRNYTFKVKEGAEKGSSL</sequence>
<accession>A0A9E2SF27</accession>
<dbReference type="Pfam" id="PF04138">
    <property type="entry name" value="GtrA_DPMS_TM"/>
    <property type="match status" value="1"/>
</dbReference>
<name>A0A9E2SF27_9BACT</name>
<dbReference type="AlphaFoldDB" id="A0A9E2SF27"/>
<dbReference type="GO" id="GO:0000271">
    <property type="term" value="P:polysaccharide biosynthetic process"/>
    <property type="evidence" value="ECO:0007669"/>
    <property type="project" value="InterPro"/>
</dbReference>
<proteinExistence type="predicted"/>
<keyword evidence="8" id="KW-1185">Reference proteome</keyword>
<keyword evidence="3 5" id="KW-1133">Transmembrane helix</keyword>
<dbReference type="Proteomes" id="UP000812270">
    <property type="component" value="Unassembled WGS sequence"/>
</dbReference>
<evidence type="ECO:0000313" key="7">
    <source>
        <dbReference type="EMBL" id="MBV4360148.1"/>
    </source>
</evidence>
<evidence type="ECO:0000256" key="5">
    <source>
        <dbReference type="SAM" id="Phobius"/>
    </source>
</evidence>
<evidence type="ECO:0000313" key="8">
    <source>
        <dbReference type="Proteomes" id="UP000812270"/>
    </source>
</evidence>
<evidence type="ECO:0000256" key="3">
    <source>
        <dbReference type="ARBA" id="ARBA00022989"/>
    </source>
</evidence>
<feature type="domain" description="GtrA/DPMS transmembrane" evidence="6">
    <location>
        <begin position="34"/>
        <end position="161"/>
    </location>
</feature>
<dbReference type="EMBL" id="JAHSPG010000017">
    <property type="protein sequence ID" value="MBV4360148.1"/>
    <property type="molecule type" value="Genomic_DNA"/>
</dbReference>
<organism evidence="7 8">
    <name type="scientific">Pinibacter aurantiacus</name>
    <dbReference type="NCBI Taxonomy" id="2851599"/>
    <lineage>
        <taxon>Bacteria</taxon>
        <taxon>Pseudomonadati</taxon>
        <taxon>Bacteroidota</taxon>
        <taxon>Chitinophagia</taxon>
        <taxon>Chitinophagales</taxon>
        <taxon>Chitinophagaceae</taxon>
        <taxon>Pinibacter</taxon>
    </lineage>
</organism>
<dbReference type="GO" id="GO:0016020">
    <property type="term" value="C:membrane"/>
    <property type="evidence" value="ECO:0007669"/>
    <property type="project" value="UniProtKB-SubCell"/>
</dbReference>
<keyword evidence="4 5" id="KW-0472">Membrane</keyword>
<dbReference type="InterPro" id="IPR007267">
    <property type="entry name" value="GtrA_DPMS_TM"/>
</dbReference>
<feature type="transmembrane region" description="Helical" evidence="5">
    <location>
        <begin position="135"/>
        <end position="154"/>
    </location>
</feature>
<comment type="subcellular location">
    <subcellularLocation>
        <location evidence="1">Membrane</location>
        <topology evidence="1">Multi-pass membrane protein</topology>
    </subcellularLocation>
</comment>
<comment type="caution">
    <text evidence="7">The sequence shown here is derived from an EMBL/GenBank/DDBJ whole genome shotgun (WGS) entry which is preliminary data.</text>
</comment>
<feature type="transmembrane region" description="Helical" evidence="5">
    <location>
        <begin position="33"/>
        <end position="53"/>
    </location>
</feature>
<feature type="transmembrane region" description="Helical" evidence="5">
    <location>
        <begin position="108"/>
        <end position="129"/>
    </location>
</feature>
<evidence type="ECO:0000256" key="1">
    <source>
        <dbReference type="ARBA" id="ARBA00004141"/>
    </source>
</evidence>